<dbReference type="Gene3D" id="3.20.20.80">
    <property type="entry name" value="Glycosidases"/>
    <property type="match status" value="1"/>
</dbReference>
<organism evidence="4">
    <name type="scientific">Bemisia tabaci</name>
    <name type="common">Sweetpotato whitefly</name>
    <name type="synonym">Aleurodes tabaci</name>
    <dbReference type="NCBI Taxonomy" id="7038"/>
    <lineage>
        <taxon>Eukaryota</taxon>
        <taxon>Metazoa</taxon>
        <taxon>Ecdysozoa</taxon>
        <taxon>Arthropoda</taxon>
        <taxon>Hexapoda</taxon>
        <taxon>Insecta</taxon>
        <taxon>Pterygota</taxon>
        <taxon>Neoptera</taxon>
        <taxon>Paraneoptera</taxon>
        <taxon>Hemiptera</taxon>
        <taxon>Sternorrhyncha</taxon>
        <taxon>Aleyrodoidea</taxon>
        <taxon>Aleyrodidae</taxon>
        <taxon>Aleyrodinae</taxon>
        <taxon>Bemisia</taxon>
    </lineage>
</organism>
<feature type="domain" description="Chitinase II/V-like catalytic" evidence="3">
    <location>
        <begin position="72"/>
        <end position="415"/>
    </location>
</feature>
<dbReference type="SUPFAM" id="SSF51445">
    <property type="entry name" value="(Trans)glycosidases"/>
    <property type="match status" value="1"/>
</dbReference>
<dbReference type="SUPFAM" id="SSF54556">
    <property type="entry name" value="Chitinase insertion domain"/>
    <property type="match status" value="1"/>
</dbReference>
<dbReference type="GO" id="GO:0005975">
    <property type="term" value="P:carbohydrate metabolic process"/>
    <property type="evidence" value="ECO:0007669"/>
    <property type="project" value="InterPro"/>
</dbReference>
<proteinExistence type="evidence at transcript level"/>
<keyword evidence="2" id="KW-0732">Signal</keyword>
<feature type="chain" id="PRO_5035463713" evidence="2">
    <location>
        <begin position="25"/>
        <end position="446"/>
    </location>
</feature>
<evidence type="ECO:0000259" key="3">
    <source>
        <dbReference type="SMART" id="SM00636"/>
    </source>
</evidence>
<dbReference type="InterPro" id="IPR017853">
    <property type="entry name" value="GH"/>
</dbReference>
<dbReference type="GO" id="GO:0006032">
    <property type="term" value="P:chitin catabolic process"/>
    <property type="evidence" value="ECO:0007669"/>
    <property type="project" value="TreeGrafter"/>
</dbReference>
<dbReference type="EMBL" id="MW699020">
    <property type="protein sequence ID" value="UDL18257.1"/>
    <property type="molecule type" value="mRNA"/>
</dbReference>
<dbReference type="PANTHER" id="PTHR11177">
    <property type="entry name" value="CHITINASE"/>
    <property type="match status" value="1"/>
</dbReference>
<reference evidence="4" key="1">
    <citation type="submission" date="2021-03" db="EMBL/GenBank/DDBJ databases">
        <authorList>
            <person name="Peng Z."/>
        </authorList>
    </citation>
    <scope>NUCLEOTIDE SEQUENCE</scope>
</reference>
<dbReference type="GO" id="GO:0008061">
    <property type="term" value="F:chitin binding"/>
    <property type="evidence" value="ECO:0007669"/>
    <property type="project" value="InterPro"/>
</dbReference>
<dbReference type="Gene3D" id="3.10.50.10">
    <property type="match status" value="1"/>
</dbReference>
<accession>A0A8K1P6R6</accession>
<dbReference type="GO" id="GO:0005576">
    <property type="term" value="C:extracellular region"/>
    <property type="evidence" value="ECO:0007669"/>
    <property type="project" value="TreeGrafter"/>
</dbReference>
<dbReference type="InterPro" id="IPR029070">
    <property type="entry name" value="Chitinase_insertion_sf"/>
</dbReference>
<evidence type="ECO:0000313" key="4">
    <source>
        <dbReference type="EMBL" id="UDL18257.1"/>
    </source>
</evidence>
<dbReference type="InterPro" id="IPR001223">
    <property type="entry name" value="Glyco_hydro18_cat"/>
</dbReference>
<feature type="signal peptide" evidence="2">
    <location>
        <begin position="1"/>
        <end position="24"/>
    </location>
</feature>
<sequence length="446" mass="49970">MRWPESAFPGALVLLVKCICFSTADQVESLSLSERALIQDAGSQQFVSVEVRDKSSSDISSTSFSSEEGCSKKFICYFTSWATYRPGGWSYTVETMDATLCTHYVYAFAVLDNSTYRAVPADPNLDIQKNYFKKFCSKVKAAGAIPMLGVGGWTNSGGQAWEELLKDSKKQDQFIISIIQMFKKYGFMGVELDYEYPGCPQGNCMDPKSRERFRGMVKRMYTAFGNTTWIISIAIPADSQRINYSYDLVGLQQYADWFSVMGYEYFSVNSGVTYLHAPLVPQPNASNRLNVEYTIQYLLNAGVYPQAVVLGMPLYGKGYTLTNPNHHTVNCPAVGPSQPGTVTQSNGTMAFFEICMNRKGGWKMETRYQGKYYGRWIYNNNQWVGYDGIPELRKKVRLIQNENLGGGMIWALDLDDFRGKCGRGKSPLTNFLSAQLLGGSSENCID</sequence>
<dbReference type="PANTHER" id="PTHR11177:SF317">
    <property type="entry name" value="CHITINASE 12-RELATED"/>
    <property type="match status" value="1"/>
</dbReference>
<dbReference type="Pfam" id="PF00704">
    <property type="entry name" value="Glyco_hydro_18"/>
    <property type="match status" value="1"/>
</dbReference>
<keyword evidence="1" id="KW-1015">Disulfide bond</keyword>
<dbReference type="AlphaFoldDB" id="A0A8K1P6R6"/>
<dbReference type="SMART" id="SM00636">
    <property type="entry name" value="Glyco_18"/>
    <property type="match status" value="1"/>
</dbReference>
<evidence type="ECO:0000256" key="2">
    <source>
        <dbReference type="SAM" id="SignalP"/>
    </source>
</evidence>
<dbReference type="GO" id="GO:0004568">
    <property type="term" value="F:chitinase activity"/>
    <property type="evidence" value="ECO:0007669"/>
    <property type="project" value="TreeGrafter"/>
</dbReference>
<evidence type="ECO:0000256" key="1">
    <source>
        <dbReference type="ARBA" id="ARBA00023157"/>
    </source>
</evidence>
<dbReference type="InterPro" id="IPR011583">
    <property type="entry name" value="Chitinase_II/V-like_cat"/>
</dbReference>
<dbReference type="FunFam" id="3.10.50.10:FF:000001">
    <property type="entry name" value="Chitinase 3-like 1"/>
    <property type="match status" value="1"/>
</dbReference>
<protein>
    <submittedName>
        <fullName evidence="4">Chitinase-like protein</fullName>
    </submittedName>
</protein>
<name>A0A8K1P6R6_BEMTA</name>
<dbReference type="InterPro" id="IPR050314">
    <property type="entry name" value="Glycosyl_Hydrlase_18"/>
</dbReference>